<keyword evidence="3" id="KW-1185">Reference proteome</keyword>
<organism evidence="2 3">
    <name type="scientific">Acrasis kona</name>
    <dbReference type="NCBI Taxonomy" id="1008807"/>
    <lineage>
        <taxon>Eukaryota</taxon>
        <taxon>Discoba</taxon>
        <taxon>Heterolobosea</taxon>
        <taxon>Tetramitia</taxon>
        <taxon>Eutetramitia</taxon>
        <taxon>Acrasidae</taxon>
        <taxon>Acrasis</taxon>
    </lineage>
</organism>
<accession>A0AAW2Z682</accession>
<reference evidence="2 3" key="1">
    <citation type="submission" date="2024-03" db="EMBL/GenBank/DDBJ databases">
        <title>The Acrasis kona genome and developmental transcriptomes reveal deep origins of eukaryotic multicellular pathways.</title>
        <authorList>
            <person name="Sheikh S."/>
            <person name="Fu C.-J."/>
            <person name="Brown M.W."/>
            <person name="Baldauf S.L."/>
        </authorList>
    </citation>
    <scope>NUCLEOTIDE SEQUENCE [LARGE SCALE GENOMIC DNA]</scope>
    <source>
        <strain evidence="2 3">ATCC MYA-3509</strain>
    </source>
</reference>
<feature type="signal peptide" evidence="1">
    <location>
        <begin position="1"/>
        <end position="17"/>
    </location>
</feature>
<name>A0AAW2Z682_9EUKA</name>
<protein>
    <submittedName>
        <fullName evidence="2">Uncharacterized protein</fullName>
    </submittedName>
</protein>
<comment type="caution">
    <text evidence="2">The sequence shown here is derived from an EMBL/GenBank/DDBJ whole genome shotgun (WGS) entry which is preliminary data.</text>
</comment>
<evidence type="ECO:0000256" key="1">
    <source>
        <dbReference type="SAM" id="SignalP"/>
    </source>
</evidence>
<gene>
    <name evidence="2" type="ORF">AKO1_005163</name>
</gene>
<evidence type="ECO:0000313" key="3">
    <source>
        <dbReference type="Proteomes" id="UP001431209"/>
    </source>
</evidence>
<feature type="chain" id="PRO_5043329869" evidence="1">
    <location>
        <begin position="18"/>
        <end position="119"/>
    </location>
</feature>
<dbReference type="Proteomes" id="UP001431209">
    <property type="component" value="Unassembled WGS sequence"/>
</dbReference>
<dbReference type="EMBL" id="JAOPGA020001043">
    <property type="protein sequence ID" value="KAL0484448.1"/>
    <property type="molecule type" value="Genomic_DNA"/>
</dbReference>
<proteinExistence type="predicted"/>
<sequence>MKLLVIGLVFFISLAVALKSDSTSLLRKEGSVIGTTNEDKKNVEIFNNAHKDCLSTCPQHLKDCSQACELLKTVDVSGGGKKWNLFQQLFNSKIGTDKNVALEFINKMREVPIQKRNEL</sequence>
<dbReference type="AlphaFoldDB" id="A0AAW2Z682"/>
<keyword evidence="1" id="KW-0732">Signal</keyword>
<evidence type="ECO:0000313" key="2">
    <source>
        <dbReference type="EMBL" id="KAL0484448.1"/>
    </source>
</evidence>